<protein>
    <recommendedName>
        <fullName evidence="4">VOC domain-containing protein</fullName>
    </recommendedName>
</protein>
<dbReference type="Proteomes" id="UP001211005">
    <property type="component" value="Chromosome"/>
</dbReference>
<keyword evidence="1" id="KW-1133">Transmembrane helix</keyword>
<keyword evidence="3" id="KW-1185">Reference proteome</keyword>
<keyword evidence="1" id="KW-0812">Transmembrane</keyword>
<gene>
    <name evidence="2" type="ORF">O3303_14400</name>
</gene>
<evidence type="ECO:0000313" key="2">
    <source>
        <dbReference type="EMBL" id="WBA41006.1"/>
    </source>
</evidence>
<reference evidence="2 3" key="1">
    <citation type="submission" date="2022-12" db="EMBL/GenBank/DDBJ databases">
        <title>Hymenobacter canadensis sp. nov. isolated from lake water of the Cambridge Bay, Canada.</title>
        <authorList>
            <person name="Kim W.H."/>
            <person name="Lee Y.M."/>
        </authorList>
    </citation>
    <scope>NUCLEOTIDE SEQUENCE [LARGE SCALE GENOMIC DNA]</scope>
    <source>
        <strain evidence="2 3">PAMC 29467</strain>
    </source>
</reference>
<accession>A0ABY7LMG2</accession>
<evidence type="ECO:0008006" key="4">
    <source>
        <dbReference type="Google" id="ProtNLM"/>
    </source>
</evidence>
<keyword evidence="1" id="KW-0472">Membrane</keyword>
<evidence type="ECO:0000313" key="3">
    <source>
        <dbReference type="Proteomes" id="UP001211005"/>
    </source>
</evidence>
<sequence length="137" mass="15584">MAAKYHIKQCAVEFRVTQAEFTDAIQYYEGVFGVSHRKTDQPELVLLTAYKKKKRLFFVGIRAMAAGSTVLGPVVYWFTDSNIEEAYNDILSGQKPGPHDEPPVADVEGHYRSSVMDIYDNRFGSINPDYPFVPREE</sequence>
<evidence type="ECO:0000256" key="1">
    <source>
        <dbReference type="SAM" id="Phobius"/>
    </source>
</evidence>
<proteinExistence type="predicted"/>
<name>A0ABY7LMG2_9BACT</name>
<feature type="transmembrane region" description="Helical" evidence="1">
    <location>
        <begin position="56"/>
        <end position="78"/>
    </location>
</feature>
<organism evidence="2 3">
    <name type="scientific">Hymenobacter canadensis</name>
    <dbReference type="NCBI Taxonomy" id="2999067"/>
    <lineage>
        <taxon>Bacteria</taxon>
        <taxon>Pseudomonadati</taxon>
        <taxon>Bacteroidota</taxon>
        <taxon>Cytophagia</taxon>
        <taxon>Cytophagales</taxon>
        <taxon>Hymenobacteraceae</taxon>
        <taxon>Hymenobacter</taxon>
    </lineage>
</organism>
<dbReference type="EMBL" id="CP114767">
    <property type="protein sequence ID" value="WBA41006.1"/>
    <property type="molecule type" value="Genomic_DNA"/>
</dbReference>
<dbReference type="RefSeq" id="WP_269559091.1">
    <property type="nucleotide sequence ID" value="NZ_CP114767.1"/>
</dbReference>